<reference evidence="1 2" key="1">
    <citation type="journal article" date="2020" name="Front. Microbiol.">
        <title>Single-cell genomics of novel Actinobacteria with the Wood-Ljungdahl pathway discovered in a serpentinizing system.</title>
        <authorList>
            <person name="Merino N."/>
            <person name="Kawai M."/>
            <person name="Boyd E.S."/>
            <person name="Colman D.R."/>
            <person name="McGlynn S.E."/>
            <person name="Nealson K.H."/>
            <person name="Kurokawa K."/>
            <person name="Hongoh Y."/>
        </authorList>
    </citation>
    <scope>NUCLEOTIDE SEQUENCE [LARGE SCALE GENOMIC DNA]</scope>
    <source>
        <strain evidence="1 2">S42</strain>
    </source>
</reference>
<organism evidence="1 2">
    <name type="scientific">Candidatus Hakubella thermalkaliphila</name>
    <dbReference type="NCBI Taxonomy" id="2754717"/>
    <lineage>
        <taxon>Bacteria</taxon>
        <taxon>Bacillati</taxon>
        <taxon>Actinomycetota</taxon>
        <taxon>Actinomycetota incertae sedis</taxon>
        <taxon>Candidatus Hakubellales</taxon>
        <taxon>Candidatus Hakubellaceae</taxon>
        <taxon>Candidatus Hakubella</taxon>
    </lineage>
</organism>
<name>A0A6V8QEA1_9ACTN</name>
<dbReference type="Proteomes" id="UP000568877">
    <property type="component" value="Unassembled WGS sequence"/>
</dbReference>
<dbReference type="EMBL" id="BLSA01000012">
    <property type="protein sequence ID" value="GFP31880.1"/>
    <property type="molecule type" value="Genomic_DNA"/>
</dbReference>
<dbReference type="AlphaFoldDB" id="A0A6V8QEA1"/>
<evidence type="ECO:0000313" key="2">
    <source>
        <dbReference type="Proteomes" id="UP000568877"/>
    </source>
</evidence>
<protein>
    <submittedName>
        <fullName evidence="1">Uncharacterized protein</fullName>
    </submittedName>
</protein>
<comment type="caution">
    <text evidence="1">The sequence shown here is derived from an EMBL/GenBank/DDBJ whole genome shotgun (WGS) entry which is preliminary data.</text>
</comment>
<gene>
    <name evidence="1" type="ORF">HKBW3S42_00186</name>
</gene>
<accession>A0A6V8QEA1</accession>
<proteinExistence type="predicted"/>
<evidence type="ECO:0000313" key="1">
    <source>
        <dbReference type="EMBL" id="GFP31880.1"/>
    </source>
</evidence>
<sequence>MGEVRKGRLPNSVTIDVEAYTCGNNPYAEWSGTVKLLHKADLLQSGNLRI</sequence>